<evidence type="ECO:0000313" key="2">
    <source>
        <dbReference type="EMBL" id="RWR29882.1"/>
    </source>
</evidence>
<accession>A0A443KB26</accession>
<evidence type="ECO:0000313" key="3">
    <source>
        <dbReference type="Proteomes" id="UP000284451"/>
    </source>
</evidence>
<dbReference type="EMBL" id="SAUY01000018">
    <property type="protein sequence ID" value="RWR29882.1"/>
    <property type="molecule type" value="Genomic_DNA"/>
</dbReference>
<organism evidence="2 3">
    <name type="scientific">Paenirhodobacter populi</name>
    <dbReference type="NCBI Taxonomy" id="2306993"/>
    <lineage>
        <taxon>Bacteria</taxon>
        <taxon>Pseudomonadati</taxon>
        <taxon>Pseudomonadota</taxon>
        <taxon>Alphaproteobacteria</taxon>
        <taxon>Rhodobacterales</taxon>
        <taxon>Rhodobacter group</taxon>
        <taxon>Paenirhodobacter</taxon>
    </lineage>
</organism>
<evidence type="ECO:0000256" key="1">
    <source>
        <dbReference type="SAM" id="MobiDB-lite"/>
    </source>
</evidence>
<feature type="compositionally biased region" description="Pro residues" evidence="1">
    <location>
        <begin position="47"/>
        <end position="59"/>
    </location>
</feature>
<protein>
    <submittedName>
        <fullName evidence="2">Uncharacterized protein</fullName>
    </submittedName>
</protein>
<reference evidence="2 3" key="1">
    <citation type="submission" date="2019-01" db="EMBL/GenBank/DDBJ databases">
        <title>Sinorhodobacter populi sp. nov. isolated from the symptomatic bark tissue of Populus euramericana canker.</title>
        <authorList>
            <person name="Xu G."/>
        </authorList>
    </citation>
    <scope>NUCLEOTIDE SEQUENCE [LARGE SCALE GENOMIC DNA]</scope>
    <source>
        <strain evidence="2 3">07D10-4-3</strain>
    </source>
</reference>
<comment type="caution">
    <text evidence="2">The sequence shown here is derived from an EMBL/GenBank/DDBJ whole genome shotgun (WGS) entry which is preliminary data.</text>
</comment>
<gene>
    <name evidence="2" type="ORF">D2T29_13965</name>
</gene>
<sequence length="59" mass="6276">MPQTSRIVTLRADHRPVSGMARAVLALWRLVRMAAAGSAGPMRPRTLLPPPHEPAPAAA</sequence>
<feature type="region of interest" description="Disordered" evidence="1">
    <location>
        <begin position="39"/>
        <end position="59"/>
    </location>
</feature>
<dbReference type="AlphaFoldDB" id="A0A443KB26"/>
<reference evidence="2 3" key="2">
    <citation type="submission" date="2019-01" db="EMBL/GenBank/DDBJ databases">
        <authorList>
            <person name="Li Y."/>
        </authorList>
    </citation>
    <scope>NUCLEOTIDE SEQUENCE [LARGE SCALE GENOMIC DNA]</scope>
    <source>
        <strain evidence="2 3">07D10-4-3</strain>
    </source>
</reference>
<dbReference type="RefSeq" id="WP_128232938.1">
    <property type="nucleotide sequence ID" value="NZ_SAUY01000018.1"/>
</dbReference>
<dbReference type="Proteomes" id="UP000284451">
    <property type="component" value="Unassembled WGS sequence"/>
</dbReference>
<proteinExistence type="predicted"/>
<name>A0A443KB26_9RHOB</name>